<comment type="caution">
    <text evidence="1">The sequence shown here is derived from an EMBL/GenBank/DDBJ whole genome shotgun (WGS) entry which is preliminary data.</text>
</comment>
<dbReference type="OrthoDB" id="510717at2"/>
<proteinExistence type="predicted"/>
<protein>
    <submittedName>
        <fullName evidence="1">Uncharacterized protein</fullName>
    </submittedName>
</protein>
<organism evidence="1 2">
    <name type="scientific">Hydrococcus rivularis NIES-593</name>
    <dbReference type="NCBI Taxonomy" id="1921803"/>
    <lineage>
        <taxon>Bacteria</taxon>
        <taxon>Bacillati</taxon>
        <taxon>Cyanobacteriota</taxon>
        <taxon>Cyanophyceae</taxon>
        <taxon>Pleurocapsales</taxon>
        <taxon>Hydrococcaceae</taxon>
        <taxon>Hydrococcus</taxon>
    </lineage>
</organism>
<dbReference type="EMBL" id="MRCB01000001">
    <property type="protein sequence ID" value="OKH26703.1"/>
    <property type="molecule type" value="Genomic_DNA"/>
</dbReference>
<keyword evidence="2" id="KW-1185">Reference proteome</keyword>
<dbReference type="Pfam" id="PF09366">
    <property type="entry name" value="DUF1997"/>
    <property type="match status" value="1"/>
</dbReference>
<dbReference type="STRING" id="1921803.NIES593_01240"/>
<dbReference type="InterPro" id="IPR018971">
    <property type="entry name" value="DUF1997"/>
</dbReference>
<dbReference type="RefSeq" id="WP_073597838.1">
    <property type="nucleotide sequence ID" value="NZ_MRCB01000001.1"/>
</dbReference>
<dbReference type="Proteomes" id="UP000186868">
    <property type="component" value="Unassembled WGS sequence"/>
</dbReference>
<evidence type="ECO:0000313" key="1">
    <source>
        <dbReference type="EMBL" id="OKH26703.1"/>
    </source>
</evidence>
<name>A0A1U7HSY1_9CYAN</name>
<dbReference type="AlphaFoldDB" id="A0A1U7HSY1"/>
<reference evidence="1 2" key="1">
    <citation type="submission" date="2016-11" db="EMBL/GenBank/DDBJ databases">
        <title>Draft Genome Sequences of Nine Cyanobacterial Strains from Diverse Habitats.</title>
        <authorList>
            <person name="Zhu T."/>
            <person name="Hou S."/>
            <person name="Lu X."/>
            <person name="Hess W.R."/>
        </authorList>
    </citation>
    <scope>NUCLEOTIDE SEQUENCE [LARGE SCALE GENOMIC DNA]</scope>
    <source>
        <strain evidence="1 2">NIES-593</strain>
    </source>
</reference>
<accession>A0A1U7HSY1</accession>
<gene>
    <name evidence="1" type="ORF">NIES593_01240</name>
</gene>
<evidence type="ECO:0000313" key="2">
    <source>
        <dbReference type="Proteomes" id="UP000186868"/>
    </source>
</evidence>
<dbReference type="PANTHER" id="PTHR34133">
    <property type="entry name" value="OS07G0633000 PROTEIN"/>
    <property type="match status" value="1"/>
</dbReference>
<sequence length="198" mass="22546">MDIRFTASESLEIVVEEQTVPIQHYLRQPQRLVTAIADPKLMEQLSESRFRLKMRPLNFMDIYHFQPTVILSVWAGASGIVYLNSEDCEIRGIDYINDRFSLNVKGKLSPHQYEGQTYLKGKADLEVKVVDLPPPLWLTPKPLLEVAGNGLLKSVLVRIKQRLLSQLLKDYYQWANAYAEPQNATYSSALPAADNPIT</sequence>
<dbReference type="PANTHER" id="PTHR34133:SF8">
    <property type="entry name" value="OS07G0633000 PROTEIN"/>
    <property type="match status" value="1"/>
</dbReference>